<dbReference type="SMART" id="SM00225">
    <property type="entry name" value="BTB"/>
    <property type="match status" value="1"/>
</dbReference>
<evidence type="ECO:0000259" key="1">
    <source>
        <dbReference type="SMART" id="SM00225"/>
    </source>
</evidence>
<evidence type="ECO:0000313" key="2">
    <source>
        <dbReference type="EMBL" id="GMR41079.1"/>
    </source>
</evidence>
<keyword evidence="3" id="KW-1185">Reference proteome</keyword>
<feature type="domain" description="BTB" evidence="1">
    <location>
        <begin position="6"/>
        <end position="112"/>
    </location>
</feature>
<name>A0AAN4ZJL9_9BILA</name>
<gene>
    <name evidence="2" type="ORF">PMAYCL1PPCAC_11274</name>
</gene>
<dbReference type="CDD" id="cd18316">
    <property type="entry name" value="BTB_POZ_KCTD-like"/>
    <property type="match status" value="1"/>
</dbReference>
<dbReference type="InterPro" id="IPR003131">
    <property type="entry name" value="T1-type_BTB"/>
</dbReference>
<reference evidence="3" key="1">
    <citation type="submission" date="2022-10" db="EMBL/GenBank/DDBJ databases">
        <title>Genome assembly of Pristionchus species.</title>
        <authorList>
            <person name="Yoshida K."/>
            <person name="Sommer R.J."/>
        </authorList>
    </citation>
    <scope>NUCLEOTIDE SEQUENCE [LARGE SCALE GENOMIC DNA]</scope>
    <source>
        <strain evidence="3">RS5460</strain>
    </source>
</reference>
<dbReference type="AlphaFoldDB" id="A0AAN4ZJL9"/>
<comment type="caution">
    <text evidence="2">The sequence shown here is derived from an EMBL/GenBank/DDBJ whole genome shotgun (WGS) entry which is preliminary data.</text>
</comment>
<dbReference type="PANTHER" id="PTHR11145">
    <property type="entry name" value="BTB/POZ DOMAIN-CONTAINING ADAPTER FOR CUL3-MEDIATED RHOA DEGRADATION PROTEIN FAMILY MEMBER"/>
    <property type="match status" value="1"/>
</dbReference>
<protein>
    <recommendedName>
        <fullName evidence="1">BTB domain-containing protein</fullName>
    </recommendedName>
</protein>
<dbReference type="PANTHER" id="PTHR11145:SF8">
    <property type="entry name" value="RE57120P"/>
    <property type="match status" value="1"/>
</dbReference>
<accession>A0AAN4ZJL9</accession>
<dbReference type="InterPro" id="IPR000210">
    <property type="entry name" value="BTB/POZ_dom"/>
</dbReference>
<evidence type="ECO:0000313" key="3">
    <source>
        <dbReference type="Proteomes" id="UP001328107"/>
    </source>
</evidence>
<dbReference type="SUPFAM" id="SSF54695">
    <property type="entry name" value="POZ domain"/>
    <property type="match status" value="1"/>
</dbReference>
<organism evidence="2 3">
    <name type="scientific">Pristionchus mayeri</name>
    <dbReference type="NCBI Taxonomy" id="1317129"/>
    <lineage>
        <taxon>Eukaryota</taxon>
        <taxon>Metazoa</taxon>
        <taxon>Ecdysozoa</taxon>
        <taxon>Nematoda</taxon>
        <taxon>Chromadorea</taxon>
        <taxon>Rhabditida</taxon>
        <taxon>Rhabditina</taxon>
        <taxon>Diplogasteromorpha</taxon>
        <taxon>Diplogasteroidea</taxon>
        <taxon>Neodiplogasteridae</taxon>
        <taxon>Pristionchus</taxon>
    </lineage>
</organism>
<dbReference type="InterPro" id="IPR011333">
    <property type="entry name" value="SKP1/BTB/POZ_sf"/>
</dbReference>
<dbReference type="Proteomes" id="UP001328107">
    <property type="component" value="Unassembled WGS sequence"/>
</dbReference>
<proteinExistence type="predicted"/>
<sequence length="224" mass="25495">MEEGGQLVSLNIGGRHFTTDVGTLKRAQASFFVILLDKRWRHSPTEEHVMENLHFFIDRDPRHFGLILDHLRKVPFNLPSCSRAIGEIRREAEFYCLDDLLKVISRHEFHDFGKGPIFPGDRIQVNSKKLEEMEAIGNDSEVHGHLGMTRLDYLHGGEIYCSLCGCNSKGFDGFQRAITERRSHGDIGTVRRVHNNGKCCDVSFGSSKLIYHIPATIVDLVYEN</sequence>
<dbReference type="Pfam" id="PF02214">
    <property type="entry name" value="BTB_2"/>
    <property type="match status" value="1"/>
</dbReference>
<dbReference type="GO" id="GO:0051260">
    <property type="term" value="P:protein homooligomerization"/>
    <property type="evidence" value="ECO:0007669"/>
    <property type="project" value="InterPro"/>
</dbReference>
<dbReference type="Gene3D" id="3.30.710.10">
    <property type="entry name" value="Potassium Channel Kv1.1, Chain A"/>
    <property type="match status" value="1"/>
</dbReference>
<dbReference type="EMBL" id="BTRK01000003">
    <property type="protein sequence ID" value="GMR41079.1"/>
    <property type="molecule type" value="Genomic_DNA"/>
</dbReference>
<dbReference type="InterPro" id="IPR045068">
    <property type="entry name" value="BACURD1-3"/>
</dbReference>